<dbReference type="EMBL" id="RRYP01009326">
    <property type="protein sequence ID" value="TNV79138.1"/>
    <property type="molecule type" value="Genomic_DNA"/>
</dbReference>
<organism evidence="1 2">
    <name type="scientific">Halteria grandinella</name>
    <dbReference type="NCBI Taxonomy" id="5974"/>
    <lineage>
        <taxon>Eukaryota</taxon>
        <taxon>Sar</taxon>
        <taxon>Alveolata</taxon>
        <taxon>Ciliophora</taxon>
        <taxon>Intramacronucleata</taxon>
        <taxon>Spirotrichea</taxon>
        <taxon>Stichotrichia</taxon>
        <taxon>Sporadotrichida</taxon>
        <taxon>Halteriidae</taxon>
        <taxon>Halteria</taxon>
    </lineage>
</organism>
<protein>
    <submittedName>
        <fullName evidence="1">Uncharacterized protein</fullName>
    </submittedName>
</protein>
<proteinExistence type="predicted"/>
<dbReference type="AlphaFoldDB" id="A0A8J8NQD2"/>
<reference evidence="1" key="1">
    <citation type="submission" date="2019-06" db="EMBL/GenBank/DDBJ databases">
        <authorList>
            <person name="Zheng W."/>
        </authorList>
    </citation>
    <scope>NUCLEOTIDE SEQUENCE</scope>
    <source>
        <strain evidence="1">QDHG01</strain>
    </source>
</reference>
<dbReference type="Proteomes" id="UP000785679">
    <property type="component" value="Unassembled WGS sequence"/>
</dbReference>
<comment type="caution">
    <text evidence="1">The sequence shown here is derived from an EMBL/GenBank/DDBJ whole genome shotgun (WGS) entry which is preliminary data.</text>
</comment>
<evidence type="ECO:0000313" key="2">
    <source>
        <dbReference type="Proteomes" id="UP000785679"/>
    </source>
</evidence>
<sequence length="204" mass="24000">MRDQERRYNNLLEMGLSNFFSFIDHAQNIDSITISNFSLNNYYEQCQDDQNELDNDSDLILKCDKIIALARQRIKTLQFTRCDLLKGFITKSLQLFPSVETLIYSKCCFLNTVQYGSINKIKELRVINCYVYRHPNLEEDQEQLIRLRGVSIDIIKRLIGNELLEIQPIHQQLKILEADIQLEMICRMSIMMHGNLLHQLKIAL</sequence>
<accession>A0A8J8NQD2</accession>
<name>A0A8J8NQD2_HALGN</name>
<keyword evidence="2" id="KW-1185">Reference proteome</keyword>
<evidence type="ECO:0000313" key="1">
    <source>
        <dbReference type="EMBL" id="TNV79138.1"/>
    </source>
</evidence>
<gene>
    <name evidence="1" type="ORF">FGO68_gene17387</name>
</gene>